<evidence type="ECO:0000256" key="5">
    <source>
        <dbReference type="SAM" id="MobiDB-lite"/>
    </source>
</evidence>
<dbReference type="SMART" id="SM00249">
    <property type="entry name" value="PHD"/>
    <property type="match status" value="1"/>
</dbReference>
<dbReference type="GeneID" id="116215378"/>
<protein>
    <submittedName>
        <fullName evidence="8">Uncharacterized protein LOC116215378</fullName>
    </submittedName>
</protein>
<dbReference type="RefSeq" id="XP_031406927.1">
    <property type="nucleotide sequence ID" value="XM_031551067.1"/>
</dbReference>
<evidence type="ECO:0000313" key="8">
    <source>
        <dbReference type="RefSeq" id="XP_031406927.1"/>
    </source>
</evidence>
<evidence type="ECO:0000259" key="6">
    <source>
        <dbReference type="SMART" id="SM00249"/>
    </source>
</evidence>
<accession>A0A6P8EAA4</accession>
<dbReference type="InterPro" id="IPR004146">
    <property type="entry name" value="DC1"/>
</dbReference>
<dbReference type="PANTHER" id="PTHR46288:SF83">
    <property type="entry name" value="CYSTEINE_HISTIDINE-RICH C1 DOMAIN FAMILY PROTEIN"/>
    <property type="match status" value="1"/>
</dbReference>
<feature type="domain" description="Zinc finger PHD-type" evidence="6">
    <location>
        <begin position="130"/>
        <end position="191"/>
    </location>
</feature>
<keyword evidence="4" id="KW-0862">Zinc</keyword>
<dbReference type="PANTHER" id="PTHR46288">
    <property type="entry name" value="PHORBOL-ESTER/DAG-TYPE DOMAIN-CONTAINING PROTEIN"/>
    <property type="match status" value="1"/>
</dbReference>
<sequence length="384" mass="40882">MEVLHNMTLLLESDIQPIDRERTGRKGKEMGRPINNNHHQPVQVQSTVTHFSHSHPLHVFSSLTHTLAGASCSACKVGFSPGSTVYGCTACSFFLHASCSKLPQQIQHPVDVAHILFLLPVPIYPQGFFNCNACGKDGNGFLYHCGVCNIYLHTICASMPLTWTHQSHPHQVSLNFSAPYPNKIFSCDICGMPGTREWLYRCNPCGFDSHLLCAGTSNVITREAAPVESYYTPQPPTPSYQQEQYNLAAQNLIQQQLLEQQGATVAISRVQMQYNQPVASVPGRNLRATNNVNYFRGNQLRGLFAGLQGMLGNSGGGGSGSEMSDLGNGSSGGVAGDSGGGGLDFGSGLGDLGNLGGFDLGSLGGMDIGSLGDHGGGGVGDFDF</sequence>
<keyword evidence="3" id="KW-0863">Zinc-finger</keyword>
<reference evidence="8" key="2">
    <citation type="submission" date="2025-08" db="UniProtKB">
        <authorList>
            <consortium name="RefSeq"/>
        </authorList>
    </citation>
    <scope>IDENTIFICATION</scope>
    <source>
        <tissue evidence="8">Leaf</tissue>
    </source>
</reference>
<proteinExistence type="predicted"/>
<evidence type="ECO:0000256" key="4">
    <source>
        <dbReference type="ARBA" id="ARBA00022833"/>
    </source>
</evidence>
<feature type="region of interest" description="Disordered" evidence="5">
    <location>
        <begin position="315"/>
        <end position="335"/>
    </location>
</feature>
<dbReference type="Pfam" id="PF03107">
    <property type="entry name" value="C1_2"/>
    <property type="match status" value="3"/>
</dbReference>
<dbReference type="GO" id="GO:0008270">
    <property type="term" value="F:zinc ion binding"/>
    <property type="evidence" value="ECO:0007669"/>
    <property type="project" value="UniProtKB-KW"/>
</dbReference>
<dbReference type="AlphaFoldDB" id="A0A6P8EAA4"/>
<organism evidence="7 8">
    <name type="scientific">Punica granatum</name>
    <name type="common">Pomegranate</name>
    <dbReference type="NCBI Taxonomy" id="22663"/>
    <lineage>
        <taxon>Eukaryota</taxon>
        <taxon>Viridiplantae</taxon>
        <taxon>Streptophyta</taxon>
        <taxon>Embryophyta</taxon>
        <taxon>Tracheophyta</taxon>
        <taxon>Spermatophyta</taxon>
        <taxon>Magnoliopsida</taxon>
        <taxon>eudicotyledons</taxon>
        <taxon>Gunneridae</taxon>
        <taxon>Pentapetalae</taxon>
        <taxon>rosids</taxon>
        <taxon>malvids</taxon>
        <taxon>Myrtales</taxon>
        <taxon>Lythraceae</taxon>
        <taxon>Punica</taxon>
    </lineage>
</organism>
<evidence type="ECO:0000313" key="7">
    <source>
        <dbReference type="Proteomes" id="UP000515151"/>
    </source>
</evidence>
<keyword evidence="1" id="KW-0479">Metal-binding</keyword>
<keyword evidence="7" id="KW-1185">Reference proteome</keyword>
<dbReference type="SUPFAM" id="SSF57889">
    <property type="entry name" value="Cysteine-rich domain"/>
    <property type="match status" value="2"/>
</dbReference>
<evidence type="ECO:0000256" key="3">
    <source>
        <dbReference type="ARBA" id="ARBA00022771"/>
    </source>
</evidence>
<name>A0A6P8EAA4_PUNGR</name>
<dbReference type="InterPro" id="IPR046349">
    <property type="entry name" value="C1-like_sf"/>
</dbReference>
<gene>
    <name evidence="8" type="primary">LOC116215378</name>
</gene>
<keyword evidence="2" id="KW-0677">Repeat</keyword>
<dbReference type="SUPFAM" id="SSF57903">
    <property type="entry name" value="FYVE/PHD zinc finger"/>
    <property type="match status" value="1"/>
</dbReference>
<dbReference type="Proteomes" id="UP000515151">
    <property type="component" value="Chromosome 7"/>
</dbReference>
<evidence type="ECO:0000256" key="1">
    <source>
        <dbReference type="ARBA" id="ARBA00022723"/>
    </source>
</evidence>
<dbReference type="OrthoDB" id="1877533at2759"/>
<reference evidence="7" key="1">
    <citation type="journal article" date="2020" name="Plant Biotechnol. J.">
        <title>The pomegranate (Punica granatum L.) draft genome dissects genetic divergence between soft- and hard-seeded cultivars.</title>
        <authorList>
            <person name="Luo X."/>
            <person name="Li H."/>
            <person name="Wu Z."/>
            <person name="Yao W."/>
            <person name="Zhao P."/>
            <person name="Cao D."/>
            <person name="Yu H."/>
            <person name="Li K."/>
            <person name="Poudel K."/>
            <person name="Zhao D."/>
            <person name="Zhang F."/>
            <person name="Xia X."/>
            <person name="Chen L."/>
            <person name="Wang Q."/>
            <person name="Jing D."/>
            <person name="Cao S."/>
        </authorList>
    </citation>
    <scope>NUCLEOTIDE SEQUENCE [LARGE SCALE GENOMIC DNA]</scope>
    <source>
        <strain evidence="7">cv. Tunisia</strain>
    </source>
</reference>
<dbReference type="InterPro" id="IPR011011">
    <property type="entry name" value="Znf_FYVE_PHD"/>
</dbReference>
<evidence type="ECO:0000256" key="2">
    <source>
        <dbReference type="ARBA" id="ARBA00022737"/>
    </source>
</evidence>
<dbReference type="InterPro" id="IPR001965">
    <property type="entry name" value="Znf_PHD"/>
</dbReference>